<gene>
    <name evidence="1" type="ORF">BSTOLATCC_MIC57194</name>
</gene>
<name>A0AAU9K5C3_9CILI</name>
<proteinExistence type="predicted"/>
<dbReference type="AlphaFoldDB" id="A0AAU9K5C3"/>
<dbReference type="EMBL" id="CAJZBQ010000055">
    <property type="protein sequence ID" value="CAG9332908.1"/>
    <property type="molecule type" value="Genomic_DNA"/>
</dbReference>
<evidence type="ECO:0000313" key="2">
    <source>
        <dbReference type="Proteomes" id="UP001162131"/>
    </source>
</evidence>
<dbReference type="Proteomes" id="UP001162131">
    <property type="component" value="Unassembled WGS sequence"/>
</dbReference>
<keyword evidence="2" id="KW-1185">Reference proteome</keyword>
<reference evidence="1" key="1">
    <citation type="submission" date="2021-09" db="EMBL/GenBank/DDBJ databases">
        <authorList>
            <consortium name="AG Swart"/>
            <person name="Singh M."/>
            <person name="Singh A."/>
            <person name="Seah K."/>
            <person name="Emmerich C."/>
        </authorList>
    </citation>
    <scope>NUCLEOTIDE SEQUENCE</scope>
    <source>
        <strain evidence="1">ATCC30299</strain>
    </source>
</reference>
<sequence>MPLTPQHYIGVGLPKGFSTFTPTITVGGVAASTTYYASNSNDYMIGGFVMGRSLDYNCVIPTAGASIAVTGLWAPGYAGADHLFNIVNFNIFAVPTYDVGGDCRIAGTTAATGTVTTGSITDMSVNCFVSSISASGPDSVDSTMTISLTTLNRVPKNGIITLWLDSSWGYNLSKCSAIGINDMDTNYPISCTISPTSLVITSFAAISPRSIQIIIYHVLPPASPGTYNCITAAATQDSAQNYIEYGSGLTQGVTITTATPVGSTSSMPI</sequence>
<evidence type="ECO:0000313" key="1">
    <source>
        <dbReference type="EMBL" id="CAG9332908.1"/>
    </source>
</evidence>
<protein>
    <submittedName>
        <fullName evidence="1">Uncharacterized protein</fullName>
    </submittedName>
</protein>
<accession>A0AAU9K5C3</accession>
<organism evidence="1 2">
    <name type="scientific">Blepharisma stoltei</name>
    <dbReference type="NCBI Taxonomy" id="1481888"/>
    <lineage>
        <taxon>Eukaryota</taxon>
        <taxon>Sar</taxon>
        <taxon>Alveolata</taxon>
        <taxon>Ciliophora</taxon>
        <taxon>Postciliodesmatophora</taxon>
        <taxon>Heterotrichea</taxon>
        <taxon>Heterotrichida</taxon>
        <taxon>Blepharismidae</taxon>
        <taxon>Blepharisma</taxon>
    </lineage>
</organism>
<comment type="caution">
    <text evidence="1">The sequence shown here is derived from an EMBL/GenBank/DDBJ whole genome shotgun (WGS) entry which is preliminary data.</text>
</comment>